<name>A0AAV9Q599_9PEZI</name>
<reference evidence="2 3" key="1">
    <citation type="submission" date="2023-06" db="EMBL/GenBank/DDBJ databases">
        <title>Black Yeasts Isolated from many extreme environments.</title>
        <authorList>
            <person name="Coleine C."/>
            <person name="Stajich J.E."/>
            <person name="Selbmann L."/>
        </authorList>
    </citation>
    <scope>NUCLEOTIDE SEQUENCE [LARGE SCALE GENOMIC DNA]</scope>
    <source>
        <strain evidence="2 3">CCFEE 5887</strain>
    </source>
</reference>
<accession>A0AAV9Q599</accession>
<gene>
    <name evidence="2" type="ORF">LTR25_006450</name>
</gene>
<dbReference type="EMBL" id="JAXLQG010000011">
    <property type="protein sequence ID" value="KAK5534418.1"/>
    <property type="molecule type" value="Genomic_DNA"/>
</dbReference>
<keyword evidence="3" id="KW-1185">Reference proteome</keyword>
<proteinExistence type="predicted"/>
<evidence type="ECO:0000313" key="3">
    <source>
        <dbReference type="Proteomes" id="UP001345827"/>
    </source>
</evidence>
<comment type="caution">
    <text evidence="2">The sequence shown here is derived from an EMBL/GenBank/DDBJ whole genome shotgun (WGS) entry which is preliminary data.</text>
</comment>
<dbReference type="AlphaFoldDB" id="A0AAV9Q599"/>
<protein>
    <submittedName>
        <fullName evidence="2">Uncharacterized protein</fullName>
    </submittedName>
</protein>
<feature type="compositionally biased region" description="Low complexity" evidence="1">
    <location>
        <begin position="448"/>
        <end position="461"/>
    </location>
</feature>
<evidence type="ECO:0000313" key="2">
    <source>
        <dbReference type="EMBL" id="KAK5534418.1"/>
    </source>
</evidence>
<evidence type="ECO:0000256" key="1">
    <source>
        <dbReference type="SAM" id="MobiDB-lite"/>
    </source>
</evidence>
<dbReference type="Proteomes" id="UP001345827">
    <property type="component" value="Unassembled WGS sequence"/>
</dbReference>
<organism evidence="2 3">
    <name type="scientific">Vermiconidia calcicola</name>
    <dbReference type="NCBI Taxonomy" id="1690605"/>
    <lineage>
        <taxon>Eukaryota</taxon>
        <taxon>Fungi</taxon>
        <taxon>Dikarya</taxon>
        <taxon>Ascomycota</taxon>
        <taxon>Pezizomycotina</taxon>
        <taxon>Dothideomycetes</taxon>
        <taxon>Dothideomycetidae</taxon>
        <taxon>Mycosphaerellales</taxon>
        <taxon>Extremaceae</taxon>
        <taxon>Vermiconidia</taxon>
    </lineage>
</organism>
<sequence length="469" mass="54234">MAIVKCMLSAWWLDTFENGCRSFDIKLSKGTAVALMVAVDCRVGDICIHFEWQKYQTYLKVGHMKFFIPPGEVATLSNESALVTLHYEKGKKLSVDNRERLIRSYDDPEYNYVDAVLLLIAHYRRQGWFQHGSSVQELLQSLRRLLGATVFSRLKMSDQPADIRQIHQAVRKILDLTSILDAISIYNLRRGSAKDTTRPNSTEIKITNTGTARLLGHRDANMQQSIYNDIEDEAINVLKKDIKPGRTEDRALYEIEWWRLSLEKGADQSQDNLAIWLFEEARSPRQRNGTGRIPVPRRRRLFEEEVDWNDAQHFGLAYIPPKFSQMRALLDGFMLIYPERVFDEERDTQPREFYFQSNVSADLHGKEFHLEFRRIRDRTKRLVLQHHRAQWVEAAKADPTTTGMGTQPVPKPKDTTYIPATDILVVVTSHIGNTPSLFPEKMALSDRCNSSDSNRYSSSLSIWNTSHRR</sequence>
<feature type="region of interest" description="Disordered" evidence="1">
    <location>
        <begin position="448"/>
        <end position="469"/>
    </location>
</feature>